<dbReference type="AlphaFoldDB" id="A0A517DX94"/>
<sequence length="227" mass="26004">MYNNMENRQVYYGNESHVLLSNERQFVVYMLTLMQDPEIYAGDTEAINSIIGNFMQLIQLKNSKLFLHSQQVANYSVSVAAKMRLPREEIERIRLAALLHDIGHLTVPNQVLSKVPYLSTREMSVFKNHCNAGSYMLENIPSCQELIPYIRYHHERFDGTGYPKRLKGVNIPLGARIIAVANYYDRFINPCTQNWVKTKDEAVRELLSLSGTAFDPEVVKAFIDALG</sequence>
<evidence type="ECO:0000313" key="3">
    <source>
        <dbReference type="Proteomes" id="UP000320776"/>
    </source>
</evidence>
<dbReference type="SMART" id="SM00471">
    <property type="entry name" value="HDc"/>
    <property type="match status" value="1"/>
</dbReference>
<dbReference type="PROSITE" id="PS51832">
    <property type="entry name" value="HD_GYP"/>
    <property type="match status" value="1"/>
</dbReference>
<accession>A0A517DX94</accession>
<evidence type="ECO:0000313" key="2">
    <source>
        <dbReference type="EMBL" id="QDR81972.1"/>
    </source>
</evidence>
<dbReference type="Proteomes" id="UP000320776">
    <property type="component" value="Chromosome"/>
</dbReference>
<gene>
    <name evidence="2" type="ORF">SPTER_33920</name>
</gene>
<dbReference type="InterPro" id="IPR037522">
    <property type="entry name" value="HD_GYP_dom"/>
</dbReference>
<proteinExistence type="predicted"/>
<dbReference type="Gene3D" id="1.10.3210.10">
    <property type="entry name" value="Hypothetical protein af1432"/>
    <property type="match status" value="1"/>
</dbReference>
<dbReference type="PANTHER" id="PTHR43155:SF2">
    <property type="entry name" value="CYCLIC DI-GMP PHOSPHODIESTERASE PA4108"/>
    <property type="match status" value="1"/>
</dbReference>
<organism evidence="2 3">
    <name type="scientific">Sporomusa termitida</name>
    <dbReference type="NCBI Taxonomy" id="2377"/>
    <lineage>
        <taxon>Bacteria</taxon>
        <taxon>Bacillati</taxon>
        <taxon>Bacillota</taxon>
        <taxon>Negativicutes</taxon>
        <taxon>Selenomonadales</taxon>
        <taxon>Sporomusaceae</taxon>
        <taxon>Sporomusa</taxon>
    </lineage>
</organism>
<dbReference type="SUPFAM" id="SSF109604">
    <property type="entry name" value="HD-domain/PDEase-like"/>
    <property type="match status" value="1"/>
</dbReference>
<protein>
    <submittedName>
        <fullName evidence="2">HD domain protein</fullName>
    </submittedName>
</protein>
<dbReference type="KEGG" id="sted:SPTER_33920"/>
<evidence type="ECO:0000259" key="1">
    <source>
        <dbReference type="PROSITE" id="PS51832"/>
    </source>
</evidence>
<keyword evidence="3" id="KW-1185">Reference proteome</keyword>
<feature type="domain" description="HD-GYP" evidence="1">
    <location>
        <begin position="43"/>
        <end position="227"/>
    </location>
</feature>
<dbReference type="CDD" id="cd00077">
    <property type="entry name" value="HDc"/>
    <property type="match status" value="1"/>
</dbReference>
<dbReference type="Pfam" id="PF13487">
    <property type="entry name" value="HD_5"/>
    <property type="match status" value="1"/>
</dbReference>
<dbReference type="InterPro" id="IPR006675">
    <property type="entry name" value="HDIG_dom"/>
</dbReference>
<dbReference type="NCBIfam" id="TIGR00277">
    <property type="entry name" value="HDIG"/>
    <property type="match status" value="1"/>
</dbReference>
<dbReference type="EMBL" id="CP036259">
    <property type="protein sequence ID" value="QDR81972.1"/>
    <property type="molecule type" value="Genomic_DNA"/>
</dbReference>
<reference evidence="2 3" key="1">
    <citation type="submission" date="2019-02" db="EMBL/GenBank/DDBJ databases">
        <title>Closed genome of Sporomusa termitida DSM 4440.</title>
        <authorList>
            <person name="Poehlein A."/>
            <person name="Daniel R."/>
        </authorList>
    </citation>
    <scope>NUCLEOTIDE SEQUENCE [LARGE SCALE GENOMIC DNA]</scope>
    <source>
        <strain evidence="2 3">DSM 4440</strain>
    </source>
</reference>
<dbReference type="InterPro" id="IPR003607">
    <property type="entry name" value="HD/PDEase_dom"/>
</dbReference>
<dbReference type="PANTHER" id="PTHR43155">
    <property type="entry name" value="CYCLIC DI-GMP PHOSPHODIESTERASE PA4108-RELATED"/>
    <property type="match status" value="1"/>
</dbReference>
<name>A0A517DX94_9FIRM</name>